<protein>
    <recommendedName>
        <fullName evidence="12">Cyclin-dependent kinase</fullName>
    </recommendedName>
</protein>
<evidence type="ECO:0000256" key="5">
    <source>
        <dbReference type="ARBA" id="ARBA00022491"/>
    </source>
</evidence>
<evidence type="ECO:0000256" key="2">
    <source>
        <dbReference type="ARBA" id="ARBA00004496"/>
    </source>
</evidence>
<evidence type="ECO:0000256" key="9">
    <source>
        <dbReference type="SAM" id="MobiDB-lite"/>
    </source>
</evidence>
<evidence type="ECO:0008006" key="12">
    <source>
        <dbReference type="Google" id="ProtNLM"/>
    </source>
</evidence>
<sequence length="570" mass="59930">MDPGPTTSILHRLDPGPVGDKDSEPIPLSAAHAAAGSHRSKMDEFGAILRGGSYETRPSVAEDATRPRLTSAGGHATGRDPATAPGGRDHLSAAGDNSAPQLHQRHHLALSRTNSQGTSSANDADPVFTPPANGRFSPGTGSAHGSSQDSQLLQLSQIAAAQERIPEDAMDTGGGASSRKRMADGVVKHTRESTNLSPRQMAGHSRNTSAVSMASTTGSRIGELSAELKARLSYAMVKVNHGWQSHSIDQVETLASQAGSPASSTSTIHMRNGSSASPRLLNSSTTPATGPHDQFPGRAADAQWAESSSRGSSISPVKATHGLAPPVSIQPTQPQTKARRRSILRHVPAFLSSSYHAPPHPGPHTPGQPSPYPGSGRHRAAMAEGILVSPHTNVREQDAIESLLFMSSPGNSANLKHAFPTSASQPPPPGHHAPQRTALPTSQPRKSLPSGRPTHHARAQPQTHKRVGFEKSPSMMMDIDAPFGSPMARATPRRRAHGSHGEAHAPAPRLKQMPVSAGLTVPSRPRPVLADEDIDRMLERAAAADDSDSDGEIRIPVQRARRDGAHRVGA</sequence>
<feature type="region of interest" description="Disordered" evidence="9">
    <location>
        <begin position="539"/>
        <end position="570"/>
    </location>
</feature>
<dbReference type="Pfam" id="PF08528">
    <property type="entry name" value="Whi5"/>
    <property type="match status" value="1"/>
</dbReference>
<feature type="compositionally biased region" description="Polar residues" evidence="9">
    <location>
        <begin position="305"/>
        <end position="315"/>
    </location>
</feature>
<keyword evidence="7" id="KW-0804">Transcription</keyword>
<dbReference type="GO" id="GO:0005737">
    <property type="term" value="C:cytoplasm"/>
    <property type="evidence" value="ECO:0007669"/>
    <property type="project" value="UniProtKB-SubCell"/>
</dbReference>
<feature type="compositionally biased region" description="Basic and acidic residues" evidence="9">
    <location>
        <begin position="11"/>
        <end position="24"/>
    </location>
</feature>
<comment type="caution">
    <text evidence="10">The sequence shown here is derived from an EMBL/GenBank/DDBJ whole genome shotgun (WGS) entry which is preliminary data.</text>
</comment>
<comment type="subcellular location">
    <subcellularLocation>
        <location evidence="2">Cytoplasm</location>
    </subcellularLocation>
    <subcellularLocation>
        <location evidence="1">Nucleus</location>
    </subcellularLocation>
</comment>
<dbReference type="InterPro" id="IPR039198">
    <property type="entry name" value="Srl3/Whi5"/>
</dbReference>
<feature type="region of interest" description="Disordered" evidence="9">
    <location>
        <begin position="190"/>
        <end position="214"/>
    </location>
</feature>
<keyword evidence="11" id="KW-1185">Reference proteome</keyword>
<dbReference type="GO" id="GO:0003712">
    <property type="term" value="F:transcription coregulator activity"/>
    <property type="evidence" value="ECO:0007669"/>
    <property type="project" value="TreeGrafter"/>
</dbReference>
<reference evidence="10" key="2">
    <citation type="submission" date="2023-05" db="EMBL/GenBank/DDBJ databases">
        <authorList>
            <consortium name="Lawrence Berkeley National Laboratory"/>
            <person name="Steindorff A."/>
            <person name="Hensen N."/>
            <person name="Bonometti L."/>
            <person name="Westerberg I."/>
            <person name="Brannstrom I.O."/>
            <person name="Guillou S."/>
            <person name="Cros-Aarteil S."/>
            <person name="Calhoun S."/>
            <person name="Haridas S."/>
            <person name="Kuo A."/>
            <person name="Mondo S."/>
            <person name="Pangilinan J."/>
            <person name="Riley R."/>
            <person name="Labutti K."/>
            <person name="Andreopoulos B."/>
            <person name="Lipzen A."/>
            <person name="Chen C."/>
            <person name="Yanf M."/>
            <person name="Daum C."/>
            <person name="Ng V."/>
            <person name="Clum A."/>
            <person name="Ohm R."/>
            <person name="Martin F."/>
            <person name="Silar P."/>
            <person name="Natvig D."/>
            <person name="Lalanne C."/>
            <person name="Gautier V."/>
            <person name="Ament-Velasquez S.L."/>
            <person name="Kruys A."/>
            <person name="Hutchinson M.I."/>
            <person name="Powell A.J."/>
            <person name="Barry K."/>
            <person name="Miller A.N."/>
            <person name="Grigoriev I.V."/>
            <person name="Debuchy R."/>
            <person name="Gladieux P."/>
            <person name="Thoren M.H."/>
            <person name="Johannesson H."/>
        </authorList>
    </citation>
    <scope>NUCLEOTIDE SEQUENCE</scope>
    <source>
        <strain evidence="10">CBS 123565</strain>
    </source>
</reference>
<keyword evidence="6" id="KW-0805">Transcription regulation</keyword>
<comment type="similarity">
    <text evidence="3">Belongs to the WHI5/NRM1 family.</text>
</comment>
<keyword evidence="4" id="KW-0963">Cytoplasm</keyword>
<name>A0AAN6UC69_9PEZI</name>
<feature type="compositionally biased region" description="Polar residues" evidence="9">
    <location>
        <begin position="205"/>
        <end position="214"/>
    </location>
</feature>
<reference evidence="10" key="1">
    <citation type="journal article" date="2023" name="Mol. Phylogenet. Evol.">
        <title>Genome-scale phylogeny and comparative genomics of the fungal order Sordariales.</title>
        <authorList>
            <person name="Hensen N."/>
            <person name="Bonometti L."/>
            <person name="Westerberg I."/>
            <person name="Brannstrom I.O."/>
            <person name="Guillou S."/>
            <person name="Cros-Aarteil S."/>
            <person name="Calhoun S."/>
            <person name="Haridas S."/>
            <person name="Kuo A."/>
            <person name="Mondo S."/>
            <person name="Pangilinan J."/>
            <person name="Riley R."/>
            <person name="LaButti K."/>
            <person name="Andreopoulos B."/>
            <person name="Lipzen A."/>
            <person name="Chen C."/>
            <person name="Yan M."/>
            <person name="Daum C."/>
            <person name="Ng V."/>
            <person name="Clum A."/>
            <person name="Steindorff A."/>
            <person name="Ohm R.A."/>
            <person name="Martin F."/>
            <person name="Silar P."/>
            <person name="Natvig D.O."/>
            <person name="Lalanne C."/>
            <person name="Gautier V."/>
            <person name="Ament-Velasquez S.L."/>
            <person name="Kruys A."/>
            <person name="Hutchinson M.I."/>
            <person name="Powell A.J."/>
            <person name="Barry K."/>
            <person name="Miller A.N."/>
            <person name="Grigoriev I.V."/>
            <person name="Debuchy R."/>
            <person name="Gladieux P."/>
            <person name="Hiltunen Thoren M."/>
            <person name="Johannesson H."/>
        </authorList>
    </citation>
    <scope>NUCLEOTIDE SEQUENCE</scope>
    <source>
        <strain evidence="10">CBS 123565</strain>
    </source>
</reference>
<dbReference type="GO" id="GO:0033309">
    <property type="term" value="C:SBF transcription complex"/>
    <property type="evidence" value="ECO:0007669"/>
    <property type="project" value="TreeGrafter"/>
</dbReference>
<evidence type="ECO:0000256" key="3">
    <source>
        <dbReference type="ARBA" id="ARBA00006922"/>
    </source>
</evidence>
<proteinExistence type="inferred from homology"/>
<feature type="region of interest" description="Disordered" evidence="9">
    <location>
        <begin position="56"/>
        <end position="151"/>
    </location>
</feature>
<evidence type="ECO:0000256" key="6">
    <source>
        <dbReference type="ARBA" id="ARBA00023015"/>
    </source>
</evidence>
<feature type="region of interest" description="Disordered" evidence="9">
    <location>
        <begin position="352"/>
        <end position="378"/>
    </location>
</feature>
<dbReference type="Proteomes" id="UP001304895">
    <property type="component" value="Unassembled WGS sequence"/>
</dbReference>
<dbReference type="PANTHER" id="PTHR28246:SF1">
    <property type="entry name" value="G1-SPECIFIC TRANSCRIPTIONAL REPRESSOR WHI5-RELATED"/>
    <property type="match status" value="1"/>
</dbReference>
<evidence type="ECO:0000256" key="7">
    <source>
        <dbReference type="ARBA" id="ARBA00023163"/>
    </source>
</evidence>
<dbReference type="GO" id="GO:0000082">
    <property type="term" value="P:G1/S transition of mitotic cell cycle"/>
    <property type="evidence" value="ECO:0007669"/>
    <property type="project" value="InterPro"/>
</dbReference>
<dbReference type="PANTHER" id="PTHR28246">
    <property type="entry name" value="G1-SPECIFIC TRANSCRIPTIONAL REPRESSOR WHI5-RELATED"/>
    <property type="match status" value="1"/>
</dbReference>
<keyword evidence="5" id="KW-0678">Repressor</keyword>
<feature type="compositionally biased region" description="Basic and acidic residues" evidence="9">
    <location>
        <begin position="560"/>
        <end position="570"/>
    </location>
</feature>
<organism evidence="10 11">
    <name type="scientific">Trichocladium antarcticum</name>
    <dbReference type="NCBI Taxonomy" id="1450529"/>
    <lineage>
        <taxon>Eukaryota</taxon>
        <taxon>Fungi</taxon>
        <taxon>Dikarya</taxon>
        <taxon>Ascomycota</taxon>
        <taxon>Pezizomycotina</taxon>
        <taxon>Sordariomycetes</taxon>
        <taxon>Sordariomycetidae</taxon>
        <taxon>Sordariales</taxon>
        <taxon>Chaetomiaceae</taxon>
        <taxon>Trichocladium</taxon>
    </lineage>
</organism>
<evidence type="ECO:0000313" key="10">
    <source>
        <dbReference type="EMBL" id="KAK4129866.1"/>
    </source>
</evidence>
<evidence type="ECO:0000256" key="1">
    <source>
        <dbReference type="ARBA" id="ARBA00004123"/>
    </source>
</evidence>
<feature type="region of interest" description="Disordered" evidence="9">
    <location>
        <begin position="1"/>
        <end position="40"/>
    </location>
</feature>
<evidence type="ECO:0000256" key="4">
    <source>
        <dbReference type="ARBA" id="ARBA00022490"/>
    </source>
</evidence>
<feature type="region of interest" description="Disordered" evidence="9">
    <location>
        <begin position="256"/>
        <end position="340"/>
    </location>
</feature>
<evidence type="ECO:0000313" key="11">
    <source>
        <dbReference type="Proteomes" id="UP001304895"/>
    </source>
</evidence>
<dbReference type="AlphaFoldDB" id="A0AAN6UC69"/>
<evidence type="ECO:0000256" key="8">
    <source>
        <dbReference type="ARBA" id="ARBA00023242"/>
    </source>
</evidence>
<feature type="compositionally biased region" description="Pro residues" evidence="9">
    <location>
        <begin position="358"/>
        <end position="372"/>
    </location>
</feature>
<feature type="compositionally biased region" description="Polar residues" evidence="9">
    <location>
        <begin position="111"/>
        <end position="122"/>
    </location>
</feature>
<feature type="compositionally biased region" description="Basic residues" evidence="9">
    <location>
        <begin position="453"/>
        <end position="466"/>
    </location>
</feature>
<keyword evidence="8" id="KW-0539">Nucleus</keyword>
<feature type="region of interest" description="Disordered" evidence="9">
    <location>
        <begin position="414"/>
        <end position="512"/>
    </location>
</feature>
<dbReference type="EMBL" id="MU853452">
    <property type="protein sequence ID" value="KAK4129866.1"/>
    <property type="molecule type" value="Genomic_DNA"/>
</dbReference>
<accession>A0AAN6UC69</accession>
<feature type="compositionally biased region" description="Polar residues" evidence="9">
    <location>
        <begin position="256"/>
        <end position="288"/>
    </location>
</feature>
<dbReference type="InterPro" id="IPR013734">
    <property type="entry name" value="TF_Nrm1/Whi5"/>
</dbReference>
<gene>
    <name evidence="10" type="ORF">BT67DRAFT_452842</name>
</gene>